<dbReference type="Proteomes" id="UP000276133">
    <property type="component" value="Unassembled WGS sequence"/>
</dbReference>
<evidence type="ECO:0000313" key="1">
    <source>
        <dbReference type="EMBL" id="RNA35177.1"/>
    </source>
</evidence>
<sequence length="93" mass="10770">MTYPKDLFLNFKPLNIFQCHANTIRIFCSRLKDRVVKVDFDFEIILESKLPKKLAGTAIHLSGSHSYDILPFQVEGESHYLGRNKVRSTTLTR</sequence>
<keyword evidence="2" id="KW-1185">Reference proteome</keyword>
<reference evidence="1 2" key="1">
    <citation type="journal article" date="2018" name="Sci. Rep.">
        <title>Genomic signatures of local adaptation to the degree of environmental predictability in rotifers.</title>
        <authorList>
            <person name="Franch-Gras L."/>
            <person name="Hahn C."/>
            <person name="Garcia-Roger E.M."/>
            <person name="Carmona M.J."/>
            <person name="Serra M."/>
            <person name="Gomez A."/>
        </authorList>
    </citation>
    <scope>NUCLEOTIDE SEQUENCE [LARGE SCALE GENOMIC DNA]</scope>
    <source>
        <strain evidence="1">HYR1</strain>
    </source>
</reference>
<proteinExistence type="predicted"/>
<accession>A0A3M7SHT5</accession>
<protein>
    <submittedName>
        <fullName evidence="1">Uncharacterized protein</fullName>
    </submittedName>
</protein>
<dbReference type="EMBL" id="REGN01001366">
    <property type="protein sequence ID" value="RNA35177.1"/>
    <property type="molecule type" value="Genomic_DNA"/>
</dbReference>
<dbReference type="AlphaFoldDB" id="A0A3M7SHT5"/>
<name>A0A3M7SHT5_BRAPC</name>
<comment type="caution">
    <text evidence="1">The sequence shown here is derived from an EMBL/GenBank/DDBJ whole genome shotgun (WGS) entry which is preliminary data.</text>
</comment>
<evidence type="ECO:0000313" key="2">
    <source>
        <dbReference type="Proteomes" id="UP000276133"/>
    </source>
</evidence>
<organism evidence="1 2">
    <name type="scientific">Brachionus plicatilis</name>
    <name type="common">Marine rotifer</name>
    <name type="synonym">Brachionus muelleri</name>
    <dbReference type="NCBI Taxonomy" id="10195"/>
    <lineage>
        <taxon>Eukaryota</taxon>
        <taxon>Metazoa</taxon>
        <taxon>Spiralia</taxon>
        <taxon>Gnathifera</taxon>
        <taxon>Rotifera</taxon>
        <taxon>Eurotatoria</taxon>
        <taxon>Monogononta</taxon>
        <taxon>Pseudotrocha</taxon>
        <taxon>Ploima</taxon>
        <taxon>Brachionidae</taxon>
        <taxon>Brachionus</taxon>
    </lineage>
</organism>
<gene>
    <name evidence="1" type="ORF">BpHYR1_023982</name>
</gene>